<dbReference type="InterPro" id="IPR050707">
    <property type="entry name" value="HTH_MetabolicPath_Reg"/>
</dbReference>
<dbReference type="PROSITE" id="PS51078">
    <property type="entry name" value="ICLR_ED"/>
    <property type="match status" value="1"/>
</dbReference>
<dbReference type="InterPro" id="IPR014757">
    <property type="entry name" value="Tscrpt_reg_IclR_C"/>
</dbReference>
<dbReference type="SUPFAM" id="SSF46785">
    <property type="entry name" value="Winged helix' DNA-binding domain"/>
    <property type="match status" value="1"/>
</dbReference>
<dbReference type="EMBL" id="DXBY01000333">
    <property type="protein sequence ID" value="HIZ37980.1"/>
    <property type="molecule type" value="Genomic_DNA"/>
</dbReference>
<dbReference type="PANTHER" id="PTHR30136:SF24">
    <property type="entry name" value="HTH-TYPE TRANSCRIPTIONAL REPRESSOR ALLR"/>
    <property type="match status" value="1"/>
</dbReference>
<dbReference type="GO" id="GO:0003700">
    <property type="term" value="F:DNA-binding transcription factor activity"/>
    <property type="evidence" value="ECO:0007669"/>
    <property type="project" value="TreeGrafter"/>
</dbReference>
<dbReference type="Proteomes" id="UP000824037">
    <property type="component" value="Unassembled WGS sequence"/>
</dbReference>
<dbReference type="PANTHER" id="PTHR30136">
    <property type="entry name" value="HELIX-TURN-HELIX TRANSCRIPTIONAL REGULATOR, ICLR FAMILY"/>
    <property type="match status" value="1"/>
</dbReference>
<reference evidence="6" key="1">
    <citation type="journal article" date="2021" name="PeerJ">
        <title>Extensive microbial diversity within the chicken gut microbiome revealed by metagenomics and culture.</title>
        <authorList>
            <person name="Gilroy R."/>
            <person name="Ravi A."/>
            <person name="Getino M."/>
            <person name="Pursley I."/>
            <person name="Horton D.L."/>
            <person name="Alikhan N.F."/>
            <person name="Baker D."/>
            <person name="Gharbi K."/>
            <person name="Hall N."/>
            <person name="Watson M."/>
            <person name="Adriaenssens E.M."/>
            <person name="Foster-Nyarko E."/>
            <person name="Jarju S."/>
            <person name="Secka A."/>
            <person name="Antonio M."/>
            <person name="Oren A."/>
            <person name="Chaudhuri R.R."/>
            <person name="La Ragione R."/>
            <person name="Hildebrand F."/>
            <person name="Pallen M.J."/>
        </authorList>
    </citation>
    <scope>NUCLEOTIDE SEQUENCE</scope>
    <source>
        <strain evidence="6">ChiGjej4B4-7305</strain>
    </source>
</reference>
<dbReference type="InterPro" id="IPR036390">
    <property type="entry name" value="WH_DNA-bd_sf"/>
</dbReference>
<evidence type="ECO:0000256" key="3">
    <source>
        <dbReference type="ARBA" id="ARBA00023163"/>
    </source>
</evidence>
<name>A0A9D2EIG8_9MICO</name>
<feature type="domain" description="IclR-ED" evidence="5">
    <location>
        <begin position="73"/>
        <end position="254"/>
    </location>
</feature>
<protein>
    <submittedName>
        <fullName evidence="6">IclR family transcriptional regulator</fullName>
    </submittedName>
</protein>
<dbReference type="PROSITE" id="PS51077">
    <property type="entry name" value="HTH_ICLR"/>
    <property type="match status" value="1"/>
</dbReference>
<keyword evidence="1" id="KW-0805">Transcription regulation</keyword>
<feature type="domain" description="HTH iclR-type" evidence="4">
    <location>
        <begin position="10"/>
        <end position="72"/>
    </location>
</feature>
<evidence type="ECO:0000259" key="4">
    <source>
        <dbReference type="PROSITE" id="PS51077"/>
    </source>
</evidence>
<evidence type="ECO:0000256" key="1">
    <source>
        <dbReference type="ARBA" id="ARBA00023015"/>
    </source>
</evidence>
<evidence type="ECO:0000256" key="2">
    <source>
        <dbReference type="ARBA" id="ARBA00023125"/>
    </source>
</evidence>
<evidence type="ECO:0000313" key="7">
    <source>
        <dbReference type="Proteomes" id="UP000824037"/>
    </source>
</evidence>
<organism evidence="6 7">
    <name type="scientific">Candidatus Ruania gallistercoris</name>
    <dbReference type="NCBI Taxonomy" id="2838746"/>
    <lineage>
        <taxon>Bacteria</taxon>
        <taxon>Bacillati</taxon>
        <taxon>Actinomycetota</taxon>
        <taxon>Actinomycetes</taxon>
        <taxon>Micrococcales</taxon>
        <taxon>Ruaniaceae</taxon>
        <taxon>Ruania</taxon>
    </lineage>
</organism>
<dbReference type="CDD" id="cd00090">
    <property type="entry name" value="HTH_ARSR"/>
    <property type="match status" value="1"/>
</dbReference>
<proteinExistence type="predicted"/>
<evidence type="ECO:0000259" key="5">
    <source>
        <dbReference type="PROSITE" id="PS51078"/>
    </source>
</evidence>
<dbReference type="InterPro" id="IPR005471">
    <property type="entry name" value="Tscrpt_reg_IclR_N"/>
</dbReference>
<comment type="caution">
    <text evidence="6">The sequence shown here is derived from an EMBL/GenBank/DDBJ whole genome shotgun (WGS) entry which is preliminary data.</text>
</comment>
<gene>
    <name evidence="6" type="ORF">H9815_19575</name>
</gene>
<dbReference type="Gene3D" id="3.30.450.40">
    <property type="match status" value="1"/>
</dbReference>
<dbReference type="Pfam" id="PF01614">
    <property type="entry name" value="IclR_C"/>
    <property type="match status" value="1"/>
</dbReference>
<keyword evidence="2" id="KW-0238">DNA-binding</keyword>
<dbReference type="InterPro" id="IPR029016">
    <property type="entry name" value="GAF-like_dom_sf"/>
</dbReference>
<dbReference type="SUPFAM" id="SSF55781">
    <property type="entry name" value="GAF domain-like"/>
    <property type="match status" value="1"/>
</dbReference>
<dbReference type="Gene3D" id="1.10.10.10">
    <property type="entry name" value="Winged helix-like DNA-binding domain superfamily/Winged helix DNA-binding domain"/>
    <property type="match status" value="1"/>
</dbReference>
<dbReference type="AlphaFoldDB" id="A0A9D2EIG8"/>
<dbReference type="GO" id="GO:0045892">
    <property type="term" value="P:negative regulation of DNA-templated transcription"/>
    <property type="evidence" value="ECO:0007669"/>
    <property type="project" value="TreeGrafter"/>
</dbReference>
<accession>A0A9D2EIG8</accession>
<dbReference type="Pfam" id="PF09339">
    <property type="entry name" value="HTH_IclR"/>
    <property type="match status" value="1"/>
</dbReference>
<keyword evidence="3" id="KW-0804">Transcription</keyword>
<dbReference type="InterPro" id="IPR036388">
    <property type="entry name" value="WH-like_DNA-bd_sf"/>
</dbReference>
<reference evidence="6" key="2">
    <citation type="submission" date="2021-04" db="EMBL/GenBank/DDBJ databases">
        <authorList>
            <person name="Gilroy R."/>
        </authorList>
    </citation>
    <scope>NUCLEOTIDE SEQUENCE</scope>
    <source>
        <strain evidence="6">ChiGjej4B4-7305</strain>
    </source>
</reference>
<dbReference type="GO" id="GO:0003677">
    <property type="term" value="F:DNA binding"/>
    <property type="evidence" value="ECO:0007669"/>
    <property type="project" value="UniProtKB-KW"/>
</dbReference>
<evidence type="ECO:0000313" key="6">
    <source>
        <dbReference type="EMBL" id="HIZ37980.1"/>
    </source>
</evidence>
<dbReference type="SMART" id="SM00346">
    <property type="entry name" value="HTH_ICLR"/>
    <property type="match status" value="1"/>
</dbReference>
<sequence>MEQRATSYHSQGLNRALAILRLLGKADTPLTLAAIASQLDLPKSTVVRLLHVMEDEGFVRKFGEQPAYSIGHAIHEIAEGYRPPSMAEITAPVLSRLADEVGFTANLGVLEGPSVLHLHVAEPQRALRFATGGMLDYAYCTGLGKLLMSVLDQDAIDAHLPETEPYPSWTPHTITTRADLVTELERIRNVGYSVDDEERNRGVTCMAVLLPTDDAPTLALSVSAPSAELETAAQETLLPVLRAAAAELVALPGFVTALAPLRTRMVLT</sequence>
<dbReference type="InterPro" id="IPR011991">
    <property type="entry name" value="ArsR-like_HTH"/>
</dbReference>